<evidence type="ECO:0000313" key="8">
    <source>
        <dbReference type="EMBL" id="CAH3182044.1"/>
    </source>
</evidence>
<feature type="domain" description="PARP catalytic" evidence="7">
    <location>
        <begin position="1"/>
        <end position="83"/>
    </location>
</feature>
<evidence type="ECO:0000256" key="6">
    <source>
        <dbReference type="RuleBase" id="RU362114"/>
    </source>
</evidence>
<dbReference type="PROSITE" id="PS51059">
    <property type="entry name" value="PARP_CATALYTIC"/>
    <property type="match status" value="1"/>
</dbReference>
<comment type="subcellular location">
    <subcellularLocation>
        <location evidence="1">Nucleus</location>
    </subcellularLocation>
</comment>
<comment type="caution">
    <text evidence="8">The sequence shown here is derived from an EMBL/GenBank/DDBJ whole genome shotgun (WGS) entry which is preliminary data.</text>
</comment>
<organism evidence="8 9">
    <name type="scientific">Porites evermanni</name>
    <dbReference type="NCBI Taxonomy" id="104178"/>
    <lineage>
        <taxon>Eukaryota</taxon>
        <taxon>Metazoa</taxon>
        <taxon>Cnidaria</taxon>
        <taxon>Anthozoa</taxon>
        <taxon>Hexacorallia</taxon>
        <taxon>Scleractinia</taxon>
        <taxon>Fungiina</taxon>
        <taxon>Poritidae</taxon>
        <taxon>Porites</taxon>
    </lineage>
</organism>
<dbReference type="Pfam" id="PF00644">
    <property type="entry name" value="PARP"/>
    <property type="match status" value="1"/>
</dbReference>
<dbReference type="PANTHER" id="PTHR14453:SF67">
    <property type="entry name" value="POLY [ADP-RIBOSE] POLYMERASE"/>
    <property type="match status" value="1"/>
</dbReference>
<sequence>MAKDNGGNNERQLFHGTDAKNIRAINAKGFNRSFTYGRGVYFAKDTSFSVRYTGGAGIGAHYVYLARVLVGKYCLGSISMEPG</sequence>
<dbReference type="Proteomes" id="UP001159427">
    <property type="component" value="Unassembled WGS sequence"/>
</dbReference>
<evidence type="ECO:0000256" key="3">
    <source>
        <dbReference type="ARBA" id="ARBA00022679"/>
    </source>
</evidence>
<keyword evidence="4 6" id="KW-0520">NAD</keyword>
<accession>A0ABN8RSV9</accession>
<evidence type="ECO:0000256" key="5">
    <source>
        <dbReference type="ARBA" id="ARBA00023242"/>
    </source>
</evidence>
<proteinExistence type="predicted"/>
<name>A0ABN8RSV9_9CNID</name>
<dbReference type="SUPFAM" id="SSF56399">
    <property type="entry name" value="ADP-ribosylation"/>
    <property type="match status" value="1"/>
</dbReference>
<dbReference type="EC" id="2.4.2.-" evidence="6"/>
<dbReference type="InterPro" id="IPR052056">
    <property type="entry name" value="Mono-ARTD/PARP"/>
</dbReference>
<keyword evidence="3 6" id="KW-0808">Transferase</keyword>
<evidence type="ECO:0000259" key="7">
    <source>
        <dbReference type="PROSITE" id="PS51059"/>
    </source>
</evidence>
<dbReference type="EMBL" id="CALNXI010002042">
    <property type="protein sequence ID" value="CAH3182044.1"/>
    <property type="molecule type" value="Genomic_DNA"/>
</dbReference>
<reference evidence="8 9" key="1">
    <citation type="submission" date="2022-05" db="EMBL/GenBank/DDBJ databases">
        <authorList>
            <consortium name="Genoscope - CEA"/>
            <person name="William W."/>
        </authorList>
    </citation>
    <scope>NUCLEOTIDE SEQUENCE [LARGE SCALE GENOMIC DNA]</scope>
</reference>
<dbReference type="PANTHER" id="PTHR14453">
    <property type="entry name" value="PARP/ZINC FINGER CCCH TYPE DOMAIN CONTAINING PROTEIN"/>
    <property type="match status" value="1"/>
</dbReference>
<evidence type="ECO:0000313" key="9">
    <source>
        <dbReference type="Proteomes" id="UP001159427"/>
    </source>
</evidence>
<gene>
    <name evidence="8" type="ORF">PEVE_00013989</name>
</gene>
<keyword evidence="5" id="KW-0539">Nucleus</keyword>
<dbReference type="Gene3D" id="3.90.228.10">
    <property type="match status" value="1"/>
</dbReference>
<evidence type="ECO:0000256" key="2">
    <source>
        <dbReference type="ARBA" id="ARBA00022676"/>
    </source>
</evidence>
<protein>
    <recommendedName>
        <fullName evidence="6">Poly [ADP-ribose] polymerase</fullName>
        <shortName evidence="6">PARP</shortName>
        <ecNumber evidence="6">2.4.2.-</ecNumber>
    </recommendedName>
</protein>
<keyword evidence="9" id="KW-1185">Reference proteome</keyword>
<evidence type="ECO:0000256" key="4">
    <source>
        <dbReference type="ARBA" id="ARBA00023027"/>
    </source>
</evidence>
<evidence type="ECO:0000256" key="1">
    <source>
        <dbReference type="ARBA" id="ARBA00004123"/>
    </source>
</evidence>
<keyword evidence="2 6" id="KW-0328">Glycosyltransferase</keyword>
<dbReference type="InterPro" id="IPR012317">
    <property type="entry name" value="Poly(ADP-ribose)pol_cat_dom"/>
</dbReference>